<dbReference type="GO" id="GO:0017148">
    <property type="term" value="P:negative regulation of translation"/>
    <property type="evidence" value="ECO:0007669"/>
    <property type="project" value="UniProtKB-KW"/>
</dbReference>
<dbReference type="InterPro" id="IPR011009">
    <property type="entry name" value="Kinase-like_dom_sf"/>
</dbReference>
<dbReference type="InterPro" id="IPR000719">
    <property type="entry name" value="Prot_kinase_dom"/>
</dbReference>
<feature type="domain" description="Protein kinase" evidence="7">
    <location>
        <begin position="355"/>
        <end position="644"/>
    </location>
</feature>
<feature type="compositionally biased region" description="Basic residues" evidence="6">
    <location>
        <begin position="175"/>
        <end position="184"/>
    </location>
</feature>
<evidence type="ECO:0000313" key="8">
    <source>
        <dbReference type="EMBL" id="KAF4725595.1"/>
    </source>
</evidence>
<keyword evidence="2" id="KW-0547">Nucleotide-binding</keyword>
<keyword evidence="1" id="KW-0808">Transferase</keyword>
<dbReference type="PROSITE" id="PS50011">
    <property type="entry name" value="PROTEIN_KINASE_DOM"/>
    <property type="match status" value="1"/>
</dbReference>
<accession>A0A7J6RZ85</accession>
<evidence type="ECO:0000313" key="9">
    <source>
        <dbReference type="Proteomes" id="UP000553632"/>
    </source>
</evidence>
<keyword evidence="9" id="KW-1185">Reference proteome</keyword>
<dbReference type="SMART" id="SM00220">
    <property type="entry name" value="S_TKc"/>
    <property type="match status" value="1"/>
</dbReference>
<evidence type="ECO:0000256" key="6">
    <source>
        <dbReference type="SAM" id="MobiDB-lite"/>
    </source>
</evidence>
<dbReference type="GO" id="GO:0004713">
    <property type="term" value="F:protein tyrosine kinase activity"/>
    <property type="evidence" value="ECO:0007669"/>
    <property type="project" value="TreeGrafter"/>
</dbReference>
<evidence type="ECO:0000259" key="7">
    <source>
        <dbReference type="PROSITE" id="PS50011"/>
    </source>
</evidence>
<keyword evidence="5" id="KW-0652">Protein synthesis inhibitor</keyword>
<gene>
    <name evidence="8" type="primary">WEE1_2</name>
    <name evidence="8" type="ORF">FOZ63_003136</name>
</gene>
<reference evidence="8 9" key="1">
    <citation type="submission" date="2020-04" db="EMBL/GenBank/DDBJ databases">
        <title>Perkinsus olseni comparative genomics.</title>
        <authorList>
            <person name="Bogema D.R."/>
        </authorList>
    </citation>
    <scope>NUCLEOTIDE SEQUENCE [LARGE SCALE GENOMIC DNA]</scope>
    <source>
        <strain evidence="8 9">ATCC PRA-207</strain>
    </source>
</reference>
<dbReference type="InterPro" id="IPR050339">
    <property type="entry name" value="CC_SR_Kinase"/>
</dbReference>
<proteinExistence type="predicted"/>
<evidence type="ECO:0000256" key="2">
    <source>
        <dbReference type="ARBA" id="ARBA00022741"/>
    </source>
</evidence>
<name>A0A7J6RZ85_PEROL</name>
<feature type="region of interest" description="Disordered" evidence="6">
    <location>
        <begin position="170"/>
        <end position="212"/>
    </location>
</feature>
<dbReference type="Gene3D" id="1.10.510.10">
    <property type="entry name" value="Transferase(Phosphotransferase) domain 1"/>
    <property type="match status" value="1"/>
</dbReference>
<dbReference type="Pfam" id="PF00069">
    <property type="entry name" value="Pkinase"/>
    <property type="match status" value="1"/>
</dbReference>
<dbReference type="GO" id="GO:0005524">
    <property type="term" value="F:ATP binding"/>
    <property type="evidence" value="ECO:0007669"/>
    <property type="project" value="UniProtKB-KW"/>
</dbReference>
<dbReference type="EMBL" id="JABANO010022182">
    <property type="protein sequence ID" value="KAF4725595.1"/>
    <property type="molecule type" value="Genomic_DNA"/>
</dbReference>
<dbReference type="OMA" id="NARRIYH"/>
<sequence length="644" mass="69722">MLHSGTREDSGGVMLAGRTTPAFCAGFSRRRARSFDEDPIEVPNVERLWSQTPIEQHAVPVEGMPSAGDFFIHRASLAGCSSPTDLPFGRNFSKDCQPSPGERLRDPGPFRVAIPSLPLSQSSMSSSGAGGCDSARSCSSFLSLPTSRILSASHSTGHLELCNVGSGGDQNVRTAPRRARLRRTHSSDSEASLSAWGAKQTKENLPRRGNNTAATIPDALARKDSVVGTTYAWFPASSMPHSAATNGGSAEPLCTPHVPSATPLSLPPAVLTRRGSANSIFTTYPGTPIVAQTPHTHILTNQRVLKHPPASVRLQRMLLERGGRDFPAPTVYHGHEVKRRRIGRASDCSRLHDEFRGFKKIGEGSFAEVLSVESRLDGQRWGPPVSSRLAPDVDMQSSDDFVLTVDGVKRRSSCGKHVLVTSMGVVVDIFDCETSASASHITRYFGCWFEDDRLHIQTELCEESLTAEVERTGRLPSDKLTVVLRDIGSALKFLHVDMHIAHKDVKPDNVLRITTNGCGSKYKLCDFGLATSIHENSEASSDLGSGDARYLPREMLSCHADRPLGNDMTKVDIFSLGASALECGIGHGLPPNGDQWQSLRDGNLPFKEMDQLPSKLTELIKAMLSPAPEARPDAETILAKLKIP</sequence>
<keyword evidence="3" id="KW-0418">Kinase</keyword>
<protein>
    <submittedName>
        <fullName evidence="8">Mitosis inhibitor protein kinase wee1</fullName>
    </submittedName>
</protein>
<dbReference type="PANTHER" id="PTHR11042:SF185">
    <property type="entry name" value="WEE1-LIKE PROTEIN KINASE"/>
    <property type="match status" value="1"/>
</dbReference>
<comment type="caution">
    <text evidence="8">The sequence shown here is derived from an EMBL/GenBank/DDBJ whole genome shotgun (WGS) entry which is preliminary data.</text>
</comment>
<organism evidence="8 9">
    <name type="scientific">Perkinsus olseni</name>
    <name type="common">Perkinsus atlanticus</name>
    <dbReference type="NCBI Taxonomy" id="32597"/>
    <lineage>
        <taxon>Eukaryota</taxon>
        <taxon>Sar</taxon>
        <taxon>Alveolata</taxon>
        <taxon>Perkinsozoa</taxon>
        <taxon>Perkinsea</taxon>
        <taxon>Perkinsida</taxon>
        <taxon>Perkinsidae</taxon>
        <taxon>Perkinsus</taxon>
    </lineage>
</organism>
<dbReference type="GO" id="GO:0005634">
    <property type="term" value="C:nucleus"/>
    <property type="evidence" value="ECO:0007669"/>
    <property type="project" value="TreeGrafter"/>
</dbReference>
<evidence type="ECO:0000256" key="5">
    <source>
        <dbReference type="ARBA" id="ARBA00023193"/>
    </source>
</evidence>
<dbReference type="SUPFAM" id="SSF56112">
    <property type="entry name" value="Protein kinase-like (PK-like)"/>
    <property type="match status" value="1"/>
</dbReference>
<evidence type="ECO:0000256" key="3">
    <source>
        <dbReference type="ARBA" id="ARBA00022777"/>
    </source>
</evidence>
<dbReference type="Proteomes" id="UP000553632">
    <property type="component" value="Unassembled WGS sequence"/>
</dbReference>
<dbReference type="AlphaFoldDB" id="A0A7J6RZ85"/>
<dbReference type="PANTHER" id="PTHR11042">
    <property type="entry name" value="EUKARYOTIC TRANSLATION INITIATION FACTOR 2-ALPHA KINASE EIF2-ALPHA KINASE -RELATED"/>
    <property type="match status" value="1"/>
</dbReference>
<dbReference type="GO" id="GO:0005737">
    <property type="term" value="C:cytoplasm"/>
    <property type="evidence" value="ECO:0007669"/>
    <property type="project" value="TreeGrafter"/>
</dbReference>
<dbReference type="Gene3D" id="3.30.200.20">
    <property type="entry name" value="Phosphorylase Kinase, domain 1"/>
    <property type="match status" value="1"/>
</dbReference>
<keyword evidence="4" id="KW-0067">ATP-binding</keyword>
<evidence type="ECO:0000256" key="4">
    <source>
        <dbReference type="ARBA" id="ARBA00022840"/>
    </source>
</evidence>
<evidence type="ECO:0000256" key="1">
    <source>
        <dbReference type="ARBA" id="ARBA00022679"/>
    </source>
</evidence>